<feature type="region of interest" description="Disordered" evidence="1">
    <location>
        <begin position="59"/>
        <end position="79"/>
    </location>
</feature>
<evidence type="ECO:0008006" key="4">
    <source>
        <dbReference type="Google" id="ProtNLM"/>
    </source>
</evidence>
<protein>
    <recommendedName>
        <fullName evidence="4">ApbE family protein</fullName>
    </recommendedName>
</protein>
<dbReference type="PANTHER" id="PTHR40691:SF3">
    <property type="entry name" value="(NA+)-NQR MATURATION NQRM"/>
    <property type="match status" value="1"/>
</dbReference>
<proteinExistence type="predicted"/>
<dbReference type="Pfam" id="PF04400">
    <property type="entry name" value="NqrM"/>
    <property type="match status" value="1"/>
</dbReference>
<dbReference type="STRING" id="1122252.SAMN05660443_0413"/>
<dbReference type="Proteomes" id="UP000199058">
    <property type="component" value="Unassembled WGS sequence"/>
</dbReference>
<accession>A0A1I1E7G1</accession>
<sequence length="79" mass="8458">MQMFLLTLLVLGLIVVIMSVGVMMGRKPIAGSCGGMSALGMETECDICGGDKQVCETEQDKNKLSRNKADQLGYDASKK</sequence>
<dbReference type="EMBL" id="FOLH01000001">
    <property type="protein sequence ID" value="SFB83125.1"/>
    <property type="molecule type" value="Genomic_DNA"/>
</dbReference>
<dbReference type="AlphaFoldDB" id="A0A1I1E7G1"/>
<evidence type="ECO:0000313" key="2">
    <source>
        <dbReference type="EMBL" id="SFB83125.1"/>
    </source>
</evidence>
<dbReference type="InterPro" id="IPR007495">
    <property type="entry name" value="NqrM"/>
</dbReference>
<evidence type="ECO:0000256" key="1">
    <source>
        <dbReference type="SAM" id="MobiDB-lite"/>
    </source>
</evidence>
<name>A0A1I1E7G1_9GAMM</name>
<keyword evidence="3" id="KW-1185">Reference proteome</keyword>
<evidence type="ECO:0000313" key="3">
    <source>
        <dbReference type="Proteomes" id="UP000199058"/>
    </source>
</evidence>
<dbReference type="OrthoDB" id="5296227at2"/>
<feature type="compositionally biased region" description="Basic and acidic residues" evidence="1">
    <location>
        <begin position="59"/>
        <end position="69"/>
    </location>
</feature>
<reference evidence="2 3" key="1">
    <citation type="submission" date="2016-10" db="EMBL/GenBank/DDBJ databases">
        <authorList>
            <person name="de Groot N.N."/>
        </authorList>
    </citation>
    <scope>NUCLEOTIDE SEQUENCE [LARGE SCALE GENOMIC DNA]</scope>
    <source>
        <strain evidence="2 3">DSM 18438</strain>
    </source>
</reference>
<gene>
    <name evidence="2" type="ORF">SAMN05660443_0413</name>
</gene>
<dbReference type="PANTHER" id="PTHR40691">
    <property type="entry name" value="(NA+)-NQR MATURATION NQRM"/>
    <property type="match status" value="1"/>
</dbReference>
<organism evidence="2 3">
    <name type="scientific">Marinospirillum celere</name>
    <dbReference type="NCBI Taxonomy" id="1122252"/>
    <lineage>
        <taxon>Bacteria</taxon>
        <taxon>Pseudomonadati</taxon>
        <taxon>Pseudomonadota</taxon>
        <taxon>Gammaproteobacteria</taxon>
        <taxon>Oceanospirillales</taxon>
        <taxon>Oceanospirillaceae</taxon>
        <taxon>Marinospirillum</taxon>
    </lineage>
</organism>
<dbReference type="RefSeq" id="WP_091958400.1">
    <property type="nucleotide sequence ID" value="NZ_FOLH01000001.1"/>
</dbReference>